<feature type="region of interest" description="Disordered" evidence="1">
    <location>
        <begin position="1"/>
        <end position="84"/>
    </location>
</feature>
<evidence type="ECO:0000256" key="1">
    <source>
        <dbReference type="SAM" id="MobiDB-lite"/>
    </source>
</evidence>
<feature type="compositionally biased region" description="Pro residues" evidence="1">
    <location>
        <begin position="57"/>
        <end position="75"/>
    </location>
</feature>
<name>A0A9X3PKR5_9ACTN</name>
<comment type="caution">
    <text evidence="3">The sequence shown here is derived from an EMBL/GenBank/DDBJ whole genome shotgun (WGS) entry which is preliminary data.</text>
</comment>
<gene>
    <name evidence="3" type="ORF">O1R50_12225</name>
</gene>
<dbReference type="AlphaFoldDB" id="A0A9X3PKR5"/>
<sequence>MSYPPPPGYGQQPQQPGFPPQQGGYAPQPPQQPYGQPSQPGYGAPQQPGYGAAPQQPGYPPQQPGNPYGPPPMPPGGGGGGGFGNFAKETGKGILWRVLAAVAVLLIGGIVVVVKMLGGDSASEALDELDDSKLKPSAAEGDCMIQDWESSDTTLDDPTDSLIVPCDDPTAFWTITAVDDSIDTETDALGDVADFTEFTTMCGEEILTRTPGQLWKDFYYIYTMGDYYIDYAFCLEAIDKADANGQTPRTPDVGQCFNDADDWYTVDCGAADAYYEVTDVLLVDPPAVMTENEVYNRTTECTGGDSYTWLNQKSTDTIDIDTSDNPVTAIYCYTTL</sequence>
<evidence type="ECO:0000313" key="3">
    <source>
        <dbReference type="EMBL" id="MDA1360395.1"/>
    </source>
</evidence>
<keyword evidence="2" id="KW-1133">Transmembrane helix</keyword>
<evidence type="ECO:0000313" key="4">
    <source>
        <dbReference type="Proteomes" id="UP001146067"/>
    </source>
</evidence>
<evidence type="ECO:0000256" key="2">
    <source>
        <dbReference type="SAM" id="Phobius"/>
    </source>
</evidence>
<keyword evidence="2" id="KW-0812">Transmembrane</keyword>
<keyword evidence="2" id="KW-0472">Membrane</keyword>
<feature type="compositionally biased region" description="Low complexity" evidence="1">
    <location>
        <begin position="33"/>
        <end position="56"/>
    </location>
</feature>
<reference evidence="3" key="1">
    <citation type="submission" date="2022-12" db="EMBL/GenBank/DDBJ databases">
        <title>Gycomyces niveus sp.nov.,a novel actinomycete isolated from soil in Shouguan.</title>
        <authorList>
            <person name="Yang X."/>
        </authorList>
    </citation>
    <scope>NUCLEOTIDE SEQUENCE</scope>
    <source>
        <strain evidence="3">NEAU-A15</strain>
    </source>
</reference>
<feature type="compositionally biased region" description="Low complexity" evidence="1">
    <location>
        <begin position="9"/>
        <end position="26"/>
    </location>
</feature>
<accession>A0A9X3PKR5</accession>
<feature type="transmembrane region" description="Helical" evidence="2">
    <location>
        <begin position="94"/>
        <end position="114"/>
    </location>
</feature>
<keyword evidence="4" id="KW-1185">Reference proteome</keyword>
<organism evidence="3 4">
    <name type="scientific">Glycomyces luteolus</name>
    <dbReference type="NCBI Taxonomy" id="2670330"/>
    <lineage>
        <taxon>Bacteria</taxon>
        <taxon>Bacillati</taxon>
        <taxon>Actinomycetota</taxon>
        <taxon>Actinomycetes</taxon>
        <taxon>Glycomycetales</taxon>
        <taxon>Glycomycetaceae</taxon>
        <taxon>Glycomyces</taxon>
    </lineage>
</organism>
<dbReference type="Proteomes" id="UP001146067">
    <property type="component" value="Unassembled WGS sequence"/>
</dbReference>
<dbReference type="RefSeq" id="WP_270110324.1">
    <property type="nucleotide sequence ID" value="NZ_JAPZVP010000008.1"/>
</dbReference>
<proteinExistence type="predicted"/>
<protein>
    <submittedName>
        <fullName evidence="3">Uncharacterized protein</fullName>
    </submittedName>
</protein>
<dbReference type="EMBL" id="JAPZVP010000008">
    <property type="protein sequence ID" value="MDA1360395.1"/>
    <property type="molecule type" value="Genomic_DNA"/>
</dbReference>